<evidence type="ECO:0000259" key="2">
    <source>
        <dbReference type="Pfam" id="PF02557"/>
    </source>
</evidence>
<dbReference type="GO" id="GO:0006508">
    <property type="term" value="P:proteolysis"/>
    <property type="evidence" value="ECO:0007669"/>
    <property type="project" value="InterPro"/>
</dbReference>
<dbReference type="STRING" id="335973.SAMN04488693_101421"/>
<dbReference type="PANTHER" id="PTHR34385">
    <property type="entry name" value="D-ALANYL-D-ALANINE CARBOXYPEPTIDASE"/>
    <property type="match status" value="1"/>
</dbReference>
<proteinExistence type="predicted"/>
<dbReference type="InterPro" id="IPR052179">
    <property type="entry name" value="DD-CPase-like"/>
</dbReference>
<dbReference type="RefSeq" id="WP_245702650.1">
    <property type="nucleotide sequence ID" value="NZ_FNDT01000001.1"/>
</dbReference>
<protein>
    <submittedName>
        <fullName evidence="3">D-alanyl-D-alanine carboxypeptidase</fullName>
    </submittedName>
</protein>
<dbReference type="InterPro" id="IPR058193">
    <property type="entry name" value="VanY/YodJ_core_dom"/>
</dbReference>
<keyword evidence="3" id="KW-0378">Hydrolase</keyword>
<dbReference type="AlphaFoldDB" id="A0A1G8CXX8"/>
<dbReference type="Proteomes" id="UP000199258">
    <property type="component" value="Unassembled WGS sequence"/>
</dbReference>
<feature type="domain" description="D-alanyl-D-alanine carboxypeptidase-like core" evidence="2">
    <location>
        <begin position="77"/>
        <end position="204"/>
    </location>
</feature>
<keyword evidence="1" id="KW-0732">Signal</keyword>
<evidence type="ECO:0000313" key="4">
    <source>
        <dbReference type="Proteomes" id="UP000199258"/>
    </source>
</evidence>
<dbReference type="GO" id="GO:0004180">
    <property type="term" value="F:carboxypeptidase activity"/>
    <property type="evidence" value="ECO:0007669"/>
    <property type="project" value="UniProtKB-KW"/>
</dbReference>
<sequence>MSEPVTAGRPRLRARFAAVVVVCLSLLTGLLTAPPATAALPVSDPNNVQVLVTKSRPLNPLRYVPPDLVAYPGTSYLLRREVSGQLQNLFAAARNAGAPLAVVSAYRSYDEQASLYNYYVSLYGQAVADTISARPGHSEHQTGLAVDVGNVDGSCGLGACFATTPGGRWVAANAYRYGFIIRYPDGYQSTTGYTFEPWHLRYVGRSVATEMRTRGIPTMEHYYNGSNPSIKDSADLVAADSTGTLWTYPPNYLNGFRPRARLGAGWSSLKAGFTTDWNADGIQDILAQWNDGRLTLYRGLVGGGFQAPVGIGHGWGSFEISVGTWVRGSRFPSVVAKDGSGGLWHYANPAGLGLSTAARLGHGWQDLRITLADWDRDGNSDLMAARPTGALVLYRTNGAGAFVNETRRVIGNGWQSMDSLKAISGFQGPGSYGLRARTSTGQLRYYPMPGNRWGTAASIGQGWQTYRLFH</sequence>
<dbReference type="EMBL" id="FNDT01000001">
    <property type="protein sequence ID" value="SDH50305.1"/>
    <property type="molecule type" value="Genomic_DNA"/>
</dbReference>
<name>A0A1G8CXX8_9MICC</name>
<dbReference type="SUPFAM" id="SSF69318">
    <property type="entry name" value="Integrin alpha N-terminal domain"/>
    <property type="match status" value="1"/>
</dbReference>
<dbReference type="Gene3D" id="3.30.1380.10">
    <property type="match status" value="1"/>
</dbReference>
<dbReference type="SUPFAM" id="SSF55166">
    <property type="entry name" value="Hedgehog/DD-peptidase"/>
    <property type="match status" value="1"/>
</dbReference>
<dbReference type="Pfam" id="PF02557">
    <property type="entry name" value="VanY"/>
    <property type="match status" value="1"/>
</dbReference>
<keyword evidence="4" id="KW-1185">Reference proteome</keyword>
<evidence type="ECO:0000313" key="3">
    <source>
        <dbReference type="EMBL" id="SDH50305.1"/>
    </source>
</evidence>
<accession>A0A1G8CXX8</accession>
<feature type="signal peptide" evidence="1">
    <location>
        <begin position="1"/>
        <end position="38"/>
    </location>
</feature>
<dbReference type="PANTHER" id="PTHR34385:SF1">
    <property type="entry name" value="PEPTIDOGLYCAN L-ALANYL-D-GLUTAMATE ENDOPEPTIDASE CWLK"/>
    <property type="match status" value="1"/>
</dbReference>
<keyword evidence="3" id="KW-0121">Carboxypeptidase</keyword>
<reference evidence="3 4" key="1">
    <citation type="submission" date="2016-10" db="EMBL/GenBank/DDBJ databases">
        <authorList>
            <person name="de Groot N.N."/>
        </authorList>
    </citation>
    <scope>NUCLEOTIDE SEQUENCE [LARGE SCALE GENOMIC DNA]</scope>
    <source>
        <strain evidence="3 4">NP_1H</strain>
    </source>
</reference>
<gene>
    <name evidence="3" type="ORF">SAMN04488693_101421</name>
</gene>
<dbReference type="InterPro" id="IPR003709">
    <property type="entry name" value="VanY-like_core_dom"/>
</dbReference>
<feature type="chain" id="PRO_5011546206" evidence="1">
    <location>
        <begin position="39"/>
        <end position="470"/>
    </location>
</feature>
<dbReference type="InterPro" id="IPR028994">
    <property type="entry name" value="Integrin_alpha_N"/>
</dbReference>
<evidence type="ECO:0000256" key="1">
    <source>
        <dbReference type="SAM" id="SignalP"/>
    </source>
</evidence>
<keyword evidence="3" id="KW-0645">Protease</keyword>
<dbReference type="InterPro" id="IPR009045">
    <property type="entry name" value="Zn_M74/Hedgehog-like"/>
</dbReference>
<organism evidence="3 4">
    <name type="scientific">Arthrobacter subterraneus</name>
    <dbReference type="NCBI Taxonomy" id="335973"/>
    <lineage>
        <taxon>Bacteria</taxon>
        <taxon>Bacillati</taxon>
        <taxon>Actinomycetota</taxon>
        <taxon>Actinomycetes</taxon>
        <taxon>Micrococcales</taxon>
        <taxon>Micrococcaceae</taxon>
        <taxon>Arthrobacter</taxon>
    </lineage>
</organism>
<dbReference type="CDD" id="cd14852">
    <property type="entry name" value="LD-carboxypeptidase"/>
    <property type="match status" value="1"/>
</dbReference>